<dbReference type="InterPro" id="IPR037063">
    <property type="entry name" value="PHb_sf"/>
</dbReference>
<dbReference type="SUPFAM" id="SSF50729">
    <property type="entry name" value="PH domain-like"/>
    <property type="match status" value="1"/>
</dbReference>
<dbReference type="Gene3D" id="2.30.29.50">
    <property type="entry name" value="Bacterial Pleckstrin homology domain"/>
    <property type="match status" value="1"/>
</dbReference>
<sequence>MTGPVFDERDQLDTVAAALLPGERIVAVYDAVDPGAGFLGLTDLRVLLQDNVFGGNRTALTSIPYARIDAVSVLSGRSPAGGFVPSTRIAVTAGARTYELALRDPARARHAHDVVLDRTVRP</sequence>
<gene>
    <name evidence="1" type="ORF">GCM10009613_31850</name>
</gene>
<dbReference type="EMBL" id="BAAAJK010000011">
    <property type="protein sequence ID" value="GAA1390697.1"/>
    <property type="molecule type" value="Genomic_DNA"/>
</dbReference>
<reference evidence="1 2" key="1">
    <citation type="journal article" date="2019" name="Int. J. Syst. Evol. Microbiol.">
        <title>The Global Catalogue of Microorganisms (GCM) 10K type strain sequencing project: providing services to taxonomists for standard genome sequencing and annotation.</title>
        <authorList>
            <consortium name="The Broad Institute Genomics Platform"/>
            <consortium name="The Broad Institute Genome Sequencing Center for Infectious Disease"/>
            <person name="Wu L."/>
            <person name="Ma J."/>
        </authorList>
    </citation>
    <scope>NUCLEOTIDE SEQUENCE [LARGE SCALE GENOMIC DNA]</scope>
    <source>
        <strain evidence="1 2">JCM 11896</strain>
    </source>
</reference>
<name>A0ABN1XV98_9PSEU</name>
<evidence type="ECO:0000313" key="2">
    <source>
        <dbReference type="Proteomes" id="UP001501414"/>
    </source>
</evidence>
<dbReference type="RefSeq" id="WP_344023100.1">
    <property type="nucleotide sequence ID" value="NZ_BAAAJK010000011.1"/>
</dbReference>
<evidence type="ECO:0008006" key="3">
    <source>
        <dbReference type="Google" id="ProtNLM"/>
    </source>
</evidence>
<dbReference type="Proteomes" id="UP001501414">
    <property type="component" value="Unassembled WGS sequence"/>
</dbReference>
<protein>
    <recommendedName>
        <fullName evidence="3">YokE-like PH domain-containing protein</fullName>
    </recommendedName>
</protein>
<organism evidence="1 2">
    <name type="scientific">Pseudonocardia kongjuensis</name>
    <dbReference type="NCBI Taxonomy" id="102227"/>
    <lineage>
        <taxon>Bacteria</taxon>
        <taxon>Bacillati</taxon>
        <taxon>Actinomycetota</taxon>
        <taxon>Actinomycetes</taxon>
        <taxon>Pseudonocardiales</taxon>
        <taxon>Pseudonocardiaceae</taxon>
        <taxon>Pseudonocardia</taxon>
    </lineage>
</organism>
<evidence type="ECO:0000313" key="1">
    <source>
        <dbReference type="EMBL" id="GAA1390697.1"/>
    </source>
</evidence>
<proteinExistence type="predicted"/>
<comment type="caution">
    <text evidence="1">The sequence shown here is derived from an EMBL/GenBank/DDBJ whole genome shotgun (WGS) entry which is preliminary data.</text>
</comment>
<accession>A0ABN1XV98</accession>
<keyword evidence="2" id="KW-1185">Reference proteome</keyword>